<proteinExistence type="predicted"/>
<dbReference type="InterPro" id="IPR016161">
    <property type="entry name" value="Ald_DH/histidinol_DH"/>
</dbReference>
<dbReference type="EMBL" id="UINC01014451">
    <property type="protein sequence ID" value="SVA61617.1"/>
    <property type="molecule type" value="Genomic_DNA"/>
</dbReference>
<feature type="non-terminal residue" evidence="2">
    <location>
        <position position="106"/>
    </location>
</feature>
<dbReference type="AlphaFoldDB" id="A0A381XBR1"/>
<dbReference type="SUPFAM" id="SSF53720">
    <property type="entry name" value="ALDH-like"/>
    <property type="match status" value="1"/>
</dbReference>
<dbReference type="Pfam" id="PF00171">
    <property type="entry name" value="Aldedh"/>
    <property type="match status" value="1"/>
</dbReference>
<reference evidence="2" key="1">
    <citation type="submission" date="2018-05" db="EMBL/GenBank/DDBJ databases">
        <authorList>
            <person name="Lanie J.A."/>
            <person name="Ng W.-L."/>
            <person name="Kazmierczak K.M."/>
            <person name="Andrzejewski T.M."/>
            <person name="Davidsen T.M."/>
            <person name="Wayne K.J."/>
            <person name="Tettelin H."/>
            <person name="Glass J.I."/>
            <person name="Rusch D."/>
            <person name="Podicherti R."/>
            <person name="Tsui H.-C.T."/>
            <person name="Winkler M.E."/>
        </authorList>
    </citation>
    <scope>NUCLEOTIDE SEQUENCE</scope>
</reference>
<dbReference type="Gene3D" id="3.40.605.10">
    <property type="entry name" value="Aldehyde Dehydrogenase, Chain A, domain 1"/>
    <property type="match status" value="1"/>
</dbReference>
<name>A0A381XBR1_9ZZZZ</name>
<accession>A0A381XBR1</accession>
<sequence>MNRISVVLDGDTGEGGMGERQRVQIAGVSVSVDHYVGGVRISSPSTFEDRSPLDWSTVLADVSAGDASTADAALTAATDAFEGWAALGPSGRAPYLRRLADLIDER</sequence>
<evidence type="ECO:0000313" key="2">
    <source>
        <dbReference type="EMBL" id="SVA61617.1"/>
    </source>
</evidence>
<dbReference type="InterPro" id="IPR016162">
    <property type="entry name" value="Ald_DH_N"/>
</dbReference>
<organism evidence="2">
    <name type="scientific">marine metagenome</name>
    <dbReference type="NCBI Taxonomy" id="408172"/>
    <lineage>
        <taxon>unclassified sequences</taxon>
        <taxon>metagenomes</taxon>
        <taxon>ecological metagenomes</taxon>
    </lineage>
</organism>
<dbReference type="InterPro" id="IPR015590">
    <property type="entry name" value="Aldehyde_DH_dom"/>
</dbReference>
<feature type="domain" description="Aldehyde dehydrogenase" evidence="1">
    <location>
        <begin position="45"/>
        <end position="106"/>
    </location>
</feature>
<gene>
    <name evidence="2" type="ORF">METZ01_LOCUS114471</name>
</gene>
<dbReference type="GO" id="GO:0016491">
    <property type="term" value="F:oxidoreductase activity"/>
    <property type="evidence" value="ECO:0007669"/>
    <property type="project" value="InterPro"/>
</dbReference>
<protein>
    <recommendedName>
        <fullName evidence="1">Aldehyde dehydrogenase domain-containing protein</fullName>
    </recommendedName>
</protein>
<evidence type="ECO:0000259" key="1">
    <source>
        <dbReference type="Pfam" id="PF00171"/>
    </source>
</evidence>